<evidence type="ECO:0000313" key="2">
    <source>
        <dbReference type="EMBL" id="QIZ05369.1"/>
    </source>
</evidence>
<organism evidence="2 3">
    <name type="scientific">Priestia megaterium</name>
    <name type="common">Bacillus megaterium</name>
    <dbReference type="NCBI Taxonomy" id="1404"/>
    <lineage>
        <taxon>Bacteria</taxon>
        <taxon>Bacillati</taxon>
        <taxon>Bacillota</taxon>
        <taxon>Bacilli</taxon>
        <taxon>Bacillales</taxon>
        <taxon>Bacillaceae</taxon>
        <taxon>Priestia</taxon>
    </lineage>
</organism>
<gene>
    <name evidence="2" type="ORF">HFZ78_00125</name>
</gene>
<sequence>MFVIVTFENSIFIELAITALEQNGISNDKILAAPLDKRSEPRKLFDTIHRADGLSLFDAAAMLGTCFMLLGAIYGYVLKWGPIIWGIIGAVSGLLLGFLIKLLLVKKSKGGAKNIRSEIVLMIRCEEHQWESVEKIIWENNALGMTRIKGV</sequence>
<accession>A0A6H1NVR1</accession>
<feature type="transmembrane region" description="Helical" evidence="1">
    <location>
        <begin position="83"/>
        <end position="104"/>
    </location>
</feature>
<proteinExistence type="predicted"/>
<reference evidence="2 3" key="2">
    <citation type="submission" date="2020-04" db="EMBL/GenBank/DDBJ databases">
        <authorList>
            <person name="Fomenkov A."/>
            <person name="Anton B.P."/>
            <person name="Roberts R.J."/>
        </authorList>
    </citation>
    <scope>NUCLEOTIDE SEQUENCE [LARGE SCALE GENOMIC DNA]</scope>
    <source>
        <strain evidence="2 3">S2</strain>
    </source>
</reference>
<keyword evidence="1" id="KW-0472">Membrane</keyword>
<evidence type="ECO:0000313" key="3">
    <source>
        <dbReference type="Proteomes" id="UP000501868"/>
    </source>
</evidence>
<reference evidence="2 3" key="1">
    <citation type="submission" date="2020-04" db="EMBL/GenBank/DDBJ databases">
        <title>Genome-Wide Identification of 5-Methylcytosine Sites in Bacterial Genomes By High-Throughput Sequencing of MspJI Restriction Fragments.</title>
        <authorList>
            <person name="Wu V."/>
        </authorList>
    </citation>
    <scope>NUCLEOTIDE SEQUENCE [LARGE SCALE GENOMIC DNA]</scope>
    <source>
        <strain evidence="2 3">S2</strain>
    </source>
</reference>
<dbReference type="EMBL" id="CP051128">
    <property type="protein sequence ID" value="QIZ05369.1"/>
    <property type="molecule type" value="Genomic_DNA"/>
</dbReference>
<keyword evidence="1" id="KW-0812">Transmembrane</keyword>
<evidence type="ECO:0000256" key="1">
    <source>
        <dbReference type="SAM" id="Phobius"/>
    </source>
</evidence>
<dbReference type="Proteomes" id="UP000501868">
    <property type="component" value="Chromosome"/>
</dbReference>
<name>A0A6H1NVR1_PRIMG</name>
<dbReference type="AlphaFoldDB" id="A0A6H1NVR1"/>
<protein>
    <submittedName>
        <fullName evidence="2">Uncharacterized protein</fullName>
    </submittedName>
</protein>
<feature type="transmembrane region" description="Helical" evidence="1">
    <location>
        <begin position="56"/>
        <end position="77"/>
    </location>
</feature>
<keyword evidence="1" id="KW-1133">Transmembrane helix</keyword>